<evidence type="ECO:0000313" key="2">
    <source>
        <dbReference type="EMBL" id="GAA3357764.1"/>
    </source>
</evidence>
<dbReference type="EMBL" id="BAAAYK010000038">
    <property type="protein sequence ID" value="GAA3357764.1"/>
    <property type="molecule type" value="Genomic_DNA"/>
</dbReference>
<keyword evidence="3" id="KW-1185">Reference proteome</keyword>
<reference evidence="3" key="1">
    <citation type="journal article" date="2019" name="Int. J. Syst. Evol. Microbiol.">
        <title>The Global Catalogue of Microorganisms (GCM) 10K type strain sequencing project: providing services to taxonomists for standard genome sequencing and annotation.</title>
        <authorList>
            <consortium name="The Broad Institute Genomics Platform"/>
            <consortium name="The Broad Institute Genome Sequencing Center for Infectious Disease"/>
            <person name="Wu L."/>
            <person name="Ma J."/>
        </authorList>
    </citation>
    <scope>NUCLEOTIDE SEQUENCE [LARGE SCALE GENOMIC DNA]</scope>
    <source>
        <strain evidence="3">JCM 9687</strain>
    </source>
</reference>
<accession>A0ABP6RR08</accession>
<name>A0ABP6RR08_9PSEU</name>
<protein>
    <submittedName>
        <fullName evidence="2">Uncharacterized protein</fullName>
    </submittedName>
</protein>
<gene>
    <name evidence="2" type="ORF">GCM10020366_27120</name>
</gene>
<evidence type="ECO:0000313" key="3">
    <source>
        <dbReference type="Proteomes" id="UP001500483"/>
    </source>
</evidence>
<feature type="compositionally biased region" description="Pro residues" evidence="1">
    <location>
        <begin position="71"/>
        <end position="80"/>
    </location>
</feature>
<evidence type="ECO:0000256" key="1">
    <source>
        <dbReference type="SAM" id="MobiDB-lite"/>
    </source>
</evidence>
<organism evidence="2 3">
    <name type="scientific">Saccharopolyspora gregorii</name>
    <dbReference type="NCBI Taxonomy" id="33914"/>
    <lineage>
        <taxon>Bacteria</taxon>
        <taxon>Bacillati</taxon>
        <taxon>Actinomycetota</taxon>
        <taxon>Actinomycetes</taxon>
        <taxon>Pseudonocardiales</taxon>
        <taxon>Pseudonocardiaceae</taxon>
        <taxon>Saccharopolyspora</taxon>
    </lineage>
</organism>
<feature type="region of interest" description="Disordered" evidence="1">
    <location>
        <begin position="1"/>
        <end position="80"/>
    </location>
</feature>
<proteinExistence type="predicted"/>
<comment type="caution">
    <text evidence="2">The sequence shown here is derived from an EMBL/GenBank/DDBJ whole genome shotgun (WGS) entry which is preliminary data.</text>
</comment>
<sequence length="80" mass="8728">MPGALSYTAQLIPRRRSPCARQRPPIPPPAIRTWNDDTDFLPEVGRDPAAGRFCPPDDDIRSRSGLLPSTLRPPGPSGKP</sequence>
<dbReference type="Proteomes" id="UP001500483">
    <property type="component" value="Unassembled WGS sequence"/>
</dbReference>